<dbReference type="EMBL" id="RBIL01000002">
    <property type="protein sequence ID" value="RKQ87923.1"/>
    <property type="molecule type" value="Genomic_DNA"/>
</dbReference>
<feature type="domain" description="VOC" evidence="1">
    <location>
        <begin position="2"/>
        <end position="119"/>
    </location>
</feature>
<dbReference type="RefSeq" id="WP_121256982.1">
    <property type="nucleotide sequence ID" value="NZ_RBIL01000002.1"/>
</dbReference>
<organism evidence="2 3">
    <name type="scientific">Solirubrobacter pauli</name>
    <dbReference type="NCBI Taxonomy" id="166793"/>
    <lineage>
        <taxon>Bacteria</taxon>
        <taxon>Bacillati</taxon>
        <taxon>Actinomycetota</taxon>
        <taxon>Thermoleophilia</taxon>
        <taxon>Solirubrobacterales</taxon>
        <taxon>Solirubrobacteraceae</taxon>
        <taxon>Solirubrobacter</taxon>
    </lineage>
</organism>
<dbReference type="SUPFAM" id="SSF54593">
    <property type="entry name" value="Glyoxalase/Bleomycin resistance protein/Dihydroxybiphenyl dioxygenase"/>
    <property type="match status" value="1"/>
</dbReference>
<dbReference type="InterPro" id="IPR004360">
    <property type="entry name" value="Glyas_Fos-R_dOase_dom"/>
</dbReference>
<evidence type="ECO:0000313" key="2">
    <source>
        <dbReference type="EMBL" id="RKQ87923.1"/>
    </source>
</evidence>
<protein>
    <submittedName>
        <fullName evidence="2">Putative glyoxalase superfamily protein PhnB</fullName>
    </submittedName>
</protein>
<reference evidence="2 3" key="1">
    <citation type="submission" date="2018-10" db="EMBL/GenBank/DDBJ databases">
        <title>Genomic Encyclopedia of Archaeal and Bacterial Type Strains, Phase II (KMG-II): from individual species to whole genera.</title>
        <authorList>
            <person name="Goeker M."/>
        </authorList>
    </citation>
    <scope>NUCLEOTIDE SEQUENCE [LARGE SCALE GENOMIC DNA]</scope>
    <source>
        <strain evidence="2 3">DSM 14954</strain>
    </source>
</reference>
<proteinExistence type="predicted"/>
<dbReference type="Proteomes" id="UP000278962">
    <property type="component" value="Unassembled WGS sequence"/>
</dbReference>
<comment type="caution">
    <text evidence="2">The sequence shown here is derived from an EMBL/GenBank/DDBJ whole genome shotgun (WGS) entry which is preliminary data.</text>
</comment>
<gene>
    <name evidence="2" type="ORF">C8N24_5956</name>
</gene>
<evidence type="ECO:0000259" key="1">
    <source>
        <dbReference type="PROSITE" id="PS51819"/>
    </source>
</evidence>
<dbReference type="Pfam" id="PF00903">
    <property type="entry name" value="Glyoxalase"/>
    <property type="match status" value="1"/>
</dbReference>
<dbReference type="InterPro" id="IPR029068">
    <property type="entry name" value="Glyas_Bleomycin-R_OHBP_Dase"/>
</dbReference>
<dbReference type="AlphaFoldDB" id="A0A660L7L8"/>
<dbReference type="Gene3D" id="3.10.180.10">
    <property type="entry name" value="2,3-Dihydroxybiphenyl 1,2-Dioxygenase, domain 1"/>
    <property type="match status" value="1"/>
</dbReference>
<dbReference type="PROSITE" id="PS51819">
    <property type="entry name" value="VOC"/>
    <property type="match status" value="1"/>
</dbReference>
<sequence length="123" mass="13694">MTIRRAVPNLVVEDAEAAKSFFADFLGFEPAMDEPGFKMFRSPSNPTAQITIADLKVEGQDRGIKDAHVSVEVEDATALYERAQRDGLEIVYPLTDEPWGIRRFFVRAPGGHVINVAEHVEAH</sequence>
<dbReference type="InterPro" id="IPR037523">
    <property type="entry name" value="VOC_core"/>
</dbReference>
<accession>A0A660L7L8</accession>
<name>A0A660L7L8_9ACTN</name>
<evidence type="ECO:0000313" key="3">
    <source>
        <dbReference type="Proteomes" id="UP000278962"/>
    </source>
</evidence>
<dbReference type="OrthoDB" id="9798201at2"/>
<keyword evidence="3" id="KW-1185">Reference proteome</keyword>